<sequence>MFFSRRNLALFNPLATALQKEVLISYTYATTCTGLPDRVAQTITWSAQNSQLNYLPLITIDQLEARSC</sequence>
<accession>J3NYN4</accession>
<dbReference type="AlphaFoldDB" id="J3NYN4"/>
<name>J3NYN4_GAET3</name>
<reference evidence="2" key="4">
    <citation type="journal article" date="2015" name="G3 (Bethesda)">
        <title>Genome sequences of three phytopathogenic species of the Magnaporthaceae family of fungi.</title>
        <authorList>
            <person name="Okagaki L.H."/>
            <person name="Nunes C.C."/>
            <person name="Sailsbery J."/>
            <person name="Clay B."/>
            <person name="Brown D."/>
            <person name="John T."/>
            <person name="Oh Y."/>
            <person name="Young N."/>
            <person name="Fitzgerald M."/>
            <person name="Haas B.J."/>
            <person name="Zeng Q."/>
            <person name="Young S."/>
            <person name="Adiconis X."/>
            <person name="Fan L."/>
            <person name="Levin J.Z."/>
            <person name="Mitchell T.K."/>
            <person name="Okubara P.A."/>
            <person name="Farman M.L."/>
            <person name="Kohn L.M."/>
            <person name="Birren B."/>
            <person name="Ma L.-J."/>
            <person name="Dean R.A."/>
        </authorList>
    </citation>
    <scope>NUCLEOTIDE SEQUENCE</scope>
    <source>
        <strain evidence="2">R3-111a-1</strain>
    </source>
</reference>
<proteinExistence type="predicted"/>
<reference evidence="1" key="2">
    <citation type="submission" date="2010-07" db="EMBL/GenBank/DDBJ databases">
        <authorList>
            <consortium name="The Broad Institute Genome Sequencing Platform"/>
            <consortium name="Broad Institute Genome Sequencing Center for Infectious Disease"/>
            <person name="Ma L.-J."/>
            <person name="Dead R."/>
            <person name="Young S."/>
            <person name="Zeng Q."/>
            <person name="Koehrsen M."/>
            <person name="Alvarado L."/>
            <person name="Berlin A."/>
            <person name="Chapman S.B."/>
            <person name="Chen Z."/>
            <person name="Freedman E."/>
            <person name="Gellesch M."/>
            <person name="Goldberg J."/>
            <person name="Griggs A."/>
            <person name="Gujja S."/>
            <person name="Heilman E.R."/>
            <person name="Heiman D."/>
            <person name="Hepburn T."/>
            <person name="Howarth C."/>
            <person name="Jen D."/>
            <person name="Larson L."/>
            <person name="Mehta T."/>
            <person name="Neiman D."/>
            <person name="Pearson M."/>
            <person name="Roberts A."/>
            <person name="Saif S."/>
            <person name="Shea T."/>
            <person name="Shenoy N."/>
            <person name="Sisk P."/>
            <person name="Stolte C."/>
            <person name="Sykes S."/>
            <person name="Walk T."/>
            <person name="White J."/>
            <person name="Yandava C."/>
            <person name="Haas B."/>
            <person name="Nusbaum C."/>
            <person name="Birren B."/>
        </authorList>
    </citation>
    <scope>NUCLEOTIDE SEQUENCE</scope>
    <source>
        <strain evidence="1">R3-111a-1</strain>
    </source>
</reference>
<reference evidence="2" key="5">
    <citation type="submission" date="2018-04" db="UniProtKB">
        <authorList>
            <consortium name="EnsemblFungi"/>
        </authorList>
    </citation>
    <scope>IDENTIFICATION</scope>
    <source>
        <strain evidence="2">R3-111a-1</strain>
    </source>
</reference>
<dbReference type="Proteomes" id="UP000006039">
    <property type="component" value="Unassembled WGS sequence"/>
</dbReference>
<reference evidence="3" key="1">
    <citation type="submission" date="2010-07" db="EMBL/GenBank/DDBJ databases">
        <title>The genome sequence of Gaeumannomyces graminis var. tritici strain R3-111a-1.</title>
        <authorList>
            <consortium name="The Broad Institute Genome Sequencing Platform"/>
            <person name="Ma L.-J."/>
            <person name="Dead R."/>
            <person name="Young S."/>
            <person name="Zeng Q."/>
            <person name="Koehrsen M."/>
            <person name="Alvarado L."/>
            <person name="Berlin A."/>
            <person name="Chapman S.B."/>
            <person name="Chen Z."/>
            <person name="Freedman E."/>
            <person name="Gellesch M."/>
            <person name="Goldberg J."/>
            <person name="Griggs A."/>
            <person name="Gujja S."/>
            <person name="Heilman E.R."/>
            <person name="Heiman D."/>
            <person name="Hepburn T."/>
            <person name="Howarth C."/>
            <person name="Jen D."/>
            <person name="Larson L."/>
            <person name="Mehta T."/>
            <person name="Neiman D."/>
            <person name="Pearson M."/>
            <person name="Roberts A."/>
            <person name="Saif S."/>
            <person name="Shea T."/>
            <person name="Shenoy N."/>
            <person name="Sisk P."/>
            <person name="Stolte C."/>
            <person name="Sykes S."/>
            <person name="Walk T."/>
            <person name="White J."/>
            <person name="Yandava C."/>
            <person name="Haas B."/>
            <person name="Nusbaum C."/>
            <person name="Birren B."/>
        </authorList>
    </citation>
    <scope>NUCLEOTIDE SEQUENCE [LARGE SCALE GENOMIC DNA]</scope>
    <source>
        <strain evidence="3">R3-111a-1</strain>
    </source>
</reference>
<dbReference type="HOGENOM" id="CLU_2794116_0_0_1"/>
<dbReference type="EMBL" id="GL385397">
    <property type="protein sequence ID" value="EJT76467.1"/>
    <property type="molecule type" value="Genomic_DNA"/>
</dbReference>
<evidence type="ECO:0000313" key="1">
    <source>
        <dbReference type="EMBL" id="EJT76467.1"/>
    </source>
</evidence>
<gene>
    <name evidence="2" type="primary">20346844</name>
    <name evidence="1" type="ORF">GGTG_06386</name>
</gene>
<organism evidence="1">
    <name type="scientific">Gaeumannomyces tritici (strain R3-111a-1)</name>
    <name type="common">Wheat and barley take-all root rot fungus</name>
    <name type="synonym">Gaeumannomyces graminis var. tritici</name>
    <dbReference type="NCBI Taxonomy" id="644352"/>
    <lineage>
        <taxon>Eukaryota</taxon>
        <taxon>Fungi</taxon>
        <taxon>Dikarya</taxon>
        <taxon>Ascomycota</taxon>
        <taxon>Pezizomycotina</taxon>
        <taxon>Sordariomycetes</taxon>
        <taxon>Sordariomycetidae</taxon>
        <taxon>Magnaporthales</taxon>
        <taxon>Magnaporthaceae</taxon>
        <taxon>Gaeumannomyces</taxon>
    </lineage>
</organism>
<dbReference type="GeneID" id="20346844"/>
<dbReference type="EnsemblFungi" id="EJT76467">
    <property type="protein sequence ID" value="EJT76467"/>
    <property type="gene ID" value="GGTG_06386"/>
</dbReference>
<protein>
    <submittedName>
        <fullName evidence="1 2">Uncharacterized protein</fullName>
    </submittedName>
</protein>
<evidence type="ECO:0000313" key="2">
    <source>
        <dbReference type="EnsemblFungi" id="EJT76467"/>
    </source>
</evidence>
<reference evidence="1" key="3">
    <citation type="submission" date="2010-09" db="EMBL/GenBank/DDBJ databases">
        <title>Annotation of Gaeumannomyces graminis var. tritici R3-111a-1.</title>
        <authorList>
            <consortium name="The Broad Institute Genome Sequencing Platform"/>
            <person name="Ma L.-J."/>
            <person name="Dead R."/>
            <person name="Young S.K."/>
            <person name="Zeng Q."/>
            <person name="Gargeya S."/>
            <person name="Fitzgerald M."/>
            <person name="Haas B."/>
            <person name="Abouelleil A."/>
            <person name="Alvarado L."/>
            <person name="Arachchi H.M."/>
            <person name="Berlin A."/>
            <person name="Brown A."/>
            <person name="Chapman S.B."/>
            <person name="Chen Z."/>
            <person name="Dunbar C."/>
            <person name="Freedman E."/>
            <person name="Gearin G."/>
            <person name="Gellesch M."/>
            <person name="Goldberg J."/>
            <person name="Griggs A."/>
            <person name="Gujja S."/>
            <person name="Heiman D."/>
            <person name="Howarth C."/>
            <person name="Larson L."/>
            <person name="Lui A."/>
            <person name="MacDonald P.J.P."/>
            <person name="Mehta T."/>
            <person name="Montmayeur A."/>
            <person name="Murphy C."/>
            <person name="Neiman D."/>
            <person name="Pearson M."/>
            <person name="Priest M."/>
            <person name="Roberts A."/>
            <person name="Saif S."/>
            <person name="Shea T."/>
            <person name="Shenoy N."/>
            <person name="Sisk P."/>
            <person name="Stolte C."/>
            <person name="Sykes S."/>
            <person name="Yandava C."/>
            <person name="Wortman J."/>
            <person name="Nusbaum C."/>
            <person name="Birren B."/>
        </authorList>
    </citation>
    <scope>NUCLEOTIDE SEQUENCE</scope>
    <source>
        <strain evidence="1">R3-111a-1</strain>
    </source>
</reference>
<evidence type="ECO:0000313" key="3">
    <source>
        <dbReference type="Proteomes" id="UP000006039"/>
    </source>
</evidence>
<dbReference type="VEuPathDB" id="FungiDB:GGTG_06386"/>
<keyword evidence="3" id="KW-1185">Reference proteome</keyword>
<dbReference type="RefSeq" id="XP_009222467.1">
    <property type="nucleotide sequence ID" value="XM_009224203.1"/>
</dbReference>